<accession>A0A9Q3DS26</accession>
<dbReference type="EMBL" id="AVOT02020272">
    <property type="protein sequence ID" value="MBW0508339.1"/>
    <property type="molecule type" value="Genomic_DNA"/>
</dbReference>
<reference evidence="1" key="1">
    <citation type="submission" date="2021-03" db="EMBL/GenBank/DDBJ databases">
        <title>Draft genome sequence of rust myrtle Austropuccinia psidii MF-1, a brazilian biotype.</title>
        <authorList>
            <person name="Quecine M.C."/>
            <person name="Pachon D.M.R."/>
            <person name="Bonatelli M.L."/>
            <person name="Correr F.H."/>
            <person name="Franceschini L.M."/>
            <person name="Leite T.F."/>
            <person name="Margarido G.R.A."/>
            <person name="Almeida C.A."/>
            <person name="Ferrarezi J.A."/>
            <person name="Labate C.A."/>
        </authorList>
    </citation>
    <scope>NUCLEOTIDE SEQUENCE</scope>
    <source>
        <strain evidence="1">MF-1</strain>
    </source>
</reference>
<keyword evidence="2" id="KW-1185">Reference proteome</keyword>
<evidence type="ECO:0000313" key="2">
    <source>
        <dbReference type="Proteomes" id="UP000765509"/>
    </source>
</evidence>
<dbReference type="AlphaFoldDB" id="A0A9Q3DS26"/>
<protein>
    <submittedName>
        <fullName evidence="1">Uncharacterized protein</fullName>
    </submittedName>
</protein>
<proteinExistence type="predicted"/>
<gene>
    <name evidence="1" type="ORF">O181_048054</name>
</gene>
<name>A0A9Q3DS26_9BASI</name>
<dbReference type="Proteomes" id="UP000765509">
    <property type="component" value="Unassembled WGS sequence"/>
</dbReference>
<organism evidence="1 2">
    <name type="scientific">Austropuccinia psidii MF-1</name>
    <dbReference type="NCBI Taxonomy" id="1389203"/>
    <lineage>
        <taxon>Eukaryota</taxon>
        <taxon>Fungi</taxon>
        <taxon>Dikarya</taxon>
        <taxon>Basidiomycota</taxon>
        <taxon>Pucciniomycotina</taxon>
        <taxon>Pucciniomycetes</taxon>
        <taxon>Pucciniales</taxon>
        <taxon>Sphaerophragmiaceae</taxon>
        <taxon>Austropuccinia</taxon>
    </lineage>
</organism>
<comment type="caution">
    <text evidence="1">The sequence shown here is derived from an EMBL/GenBank/DDBJ whole genome shotgun (WGS) entry which is preliminary data.</text>
</comment>
<sequence length="96" mass="11002">MSLVHLMCHGIARNQPEDRHGPLRTRRLGFRRHIGLQNTEGNHTHATINLLIQQEPQNRELEGYGSIYSAPTTSQRFISMEHGQQEVKANFTLESI</sequence>
<evidence type="ECO:0000313" key="1">
    <source>
        <dbReference type="EMBL" id="MBW0508339.1"/>
    </source>
</evidence>